<comment type="caution">
    <text evidence="2">The sequence shown here is derived from an EMBL/GenBank/DDBJ whole genome shotgun (WGS) entry which is preliminary data.</text>
</comment>
<dbReference type="RefSeq" id="WP_345312985.1">
    <property type="nucleotide sequence ID" value="NZ_BAABIE010000005.1"/>
</dbReference>
<keyword evidence="1" id="KW-1133">Transmembrane helix</keyword>
<dbReference type="EMBL" id="BAABIE010000005">
    <property type="protein sequence ID" value="GAA4746258.1"/>
    <property type="molecule type" value="Genomic_DNA"/>
</dbReference>
<accession>A0ABP8Z4J6</accession>
<feature type="transmembrane region" description="Helical" evidence="1">
    <location>
        <begin position="72"/>
        <end position="91"/>
    </location>
</feature>
<organism evidence="2 3">
    <name type="scientific">Gordonia alkaliphila</name>
    <dbReference type="NCBI Taxonomy" id="1053547"/>
    <lineage>
        <taxon>Bacteria</taxon>
        <taxon>Bacillati</taxon>
        <taxon>Actinomycetota</taxon>
        <taxon>Actinomycetes</taxon>
        <taxon>Mycobacteriales</taxon>
        <taxon>Gordoniaceae</taxon>
        <taxon>Gordonia</taxon>
    </lineage>
</organism>
<keyword evidence="3" id="KW-1185">Reference proteome</keyword>
<dbReference type="Pfam" id="PF05987">
    <property type="entry name" value="DUF898"/>
    <property type="match status" value="1"/>
</dbReference>
<keyword evidence="1" id="KW-0812">Transmembrane</keyword>
<protein>
    <recommendedName>
        <fullName evidence="4">DUF898 domain-containing protein</fullName>
    </recommendedName>
</protein>
<gene>
    <name evidence="2" type="ORF">GCM10023217_14790</name>
</gene>
<proteinExistence type="predicted"/>
<evidence type="ECO:0000313" key="3">
    <source>
        <dbReference type="Proteomes" id="UP001500822"/>
    </source>
</evidence>
<dbReference type="Proteomes" id="UP001500822">
    <property type="component" value="Unassembled WGS sequence"/>
</dbReference>
<feature type="transmembrane region" description="Helical" evidence="1">
    <location>
        <begin position="16"/>
        <end position="40"/>
    </location>
</feature>
<sequence length="142" mass="15804">MVTPDHRRFRFDGGAATYFGTGLLALLITVCTLGICYPFALVLRERWRAKHSYIDGHQLVFTGSGWGLFGNWVKWFLLCIITLGIYSFWVGPRIQQWRWEHIAFADPSVNPYASAARGVSPGQMAPMPGFVPTAAPPVYPAG</sequence>
<evidence type="ECO:0008006" key="4">
    <source>
        <dbReference type="Google" id="ProtNLM"/>
    </source>
</evidence>
<name>A0ABP8Z4J6_9ACTN</name>
<reference evidence="3" key="1">
    <citation type="journal article" date="2019" name="Int. J. Syst. Evol. Microbiol.">
        <title>The Global Catalogue of Microorganisms (GCM) 10K type strain sequencing project: providing services to taxonomists for standard genome sequencing and annotation.</title>
        <authorList>
            <consortium name="The Broad Institute Genomics Platform"/>
            <consortium name="The Broad Institute Genome Sequencing Center for Infectious Disease"/>
            <person name="Wu L."/>
            <person name="Ma J."/>
        </authorList>
    </citation>
    <scope>NUCLEOTIDE SEQUENCE [LARGE SCALE GENOMIC DNA]</scope>
    <source>
        <strain evidence="3">JCM 18077</strain>
    </source>
</reference>
<evidence type="ECO:0000256" key="1">
    <source>
        <dbReference type="SAM" id="Phobius"/>
    </source>
</evidence>
<keyword evidence="1" id="KW-0472">Membrane</keyword>
<dbReference type="InterPro" id="IPR010295">
    <property type="entry name" value="DUF898"/>
</dbReference>
<evidence type="ECO:0000313" key="2">
    <source>
        <dbReference type="EMBL" id="GAA4746258.1"/>
    </source>
</evidence>